<comment type="caution">
    <text evidence="2">The sequence shown here is derived from an EMBL/GenBank/DDBJ whole genome shotgun (WGS) entry which is preliminary data.</text>
</comment>
<keyword evidence="3" id="KW-1185">Reference proteome</keyword>
<feature type="domain" description="Myb/SANT-like" evidence="1">
    <location>
        <begin position="9"/>
        <end position="83"/>
    </location>
</feature>
<organism evidence="2 3">
    <name type="scientific">Aphanomyces euteiches</name>
    <dbReference type="NCBI Taxonomy" id="100861"/>
    <lineage>
        <taxon>Eukaryota</taxon>
        <taxon>Sar</taxon>
        <taxon>Stramenopiles</taxon>
        <taxon>Oomycota</taxon>
        <taxon>Saprolegniomycetes</taxon>
        <taxon>Saprolegniales</taxon>
        <taxon>Verrucalvaceae</taxon>
        <taxon>Aphanomyces</taxon>
    </lineage>
</organism>
<dbReference type="Pfam" id="PF12776">
    <property type="entry name" value="Myb_DNA-bind_3"/>
    <property type="match status" value="1"/>
</dbReference>
<dbReference type="PANTHER" id="PTHR46929">
    <property type="entry name" value="EXPRESSED PROTEIN"/>
    <property type="match status" value="1"/>
</dbReference>
<sequence>MKAESAQAKWNEDMDKLLVQEYRQQASKADMIAAGGKALKRKAWNSILHVFNGRNNINNVVKLQSRWKRLKTDYSDYKSLCEHFSGTGFFGLDDDKWNELDSLSRSKTNKLSRFRHGPFIHYEAIGQICGDSMADGSYIRGTDDEPLFETEQSCVETATDDLETSNGLSLDTAIEDSFNLTATQRRAKLINEAHVNARKRKHVNDELRNDIRKTNSETLKAMSATMNAMLEILQRSVKPSESNENSNSS</sequence>
<dbReference type="EMBL" id="VJMJ01000201">
    <property type="protein sequence ID" value="KAF0727133.1"/>
    <property type="molecule type" value="Genomic_DNA"/>
</dbReference>
<accession>A0A6G0WIT6</accession>
<dbReference type="InterPro" id="IPR024752">
    <property type="entry name" value="Myb/SANT-like_dom"/>
</dbReference>
<protein>
    <recommendedName>
        <fullName evidence="1">Myb/SANT-like domain-containing protein</fullName>
    </recommendedName>
</protein>
<dbReference type="Proteomes" id="UP000481153">
    <property type="component" value="Unassembled WGS sequence"/>
</dbReference>
<dbReference type="PANTHER" id="PTHR46929:SF3">
    <property type="entry name" value="MYB_SANT-LIKE DOMAIN-CONTAINING PROTEIN"/>
    <property type="match status" value="1"/>
</dbReference>
<gene>
    <name evidence="2" type="ORF">Ae201684_014770</name>
</gene>
<dbReference type="VEuPathDB" id="FungiDB:AeMF1_012970"/>
<evidence type="ECO:0000259" key="1">
    <source>
        <dbReference type="Pfam" id="PF12776"/>
    </source>
</evidence>
<name>A0A6G0WIT6_9STRA</name>
<evidence type="ECO:0000313" key="3">
    <source>
        <dbReference type="Proteomes" id="UP000481153"/>
    </source>
</evidence>
<proteinExistence type="predicted"/>
<reference evidence="2 3" key="1">
    <citation type="submission" date="2019-07" db="EMBL/GenBank/DDBJ databases">
        <title>Genomics analysis of Aphanomyces spp. identifies a new class of oomycete effector associated with host adaptation.</title>
        <authorList>
            <person name="Gaulin E."/>
        </authorList>
    </citation>
    <scope>NUCLEOTIDE SEQUENCE [LARGE SCALE GENOMIC DNA]</scope>
    <source>
        <strain evidence="2 3">ATCC 201684</strain>
    </source>
</reference>
<evidence type="ECO:0000313" key="2">
    <source>
        <dbReference type="EMBL" id="KAF0727133.1"/>
    </source>
</evidence>
<dbReference type="AlphaFoldDB" id="A0A6G0WIT6"/>